<dbReference type="PANTHER" id="PTHR13707">
    <property type="entry name" value="KETOACID-COENZYME A TRANSFERASE"/>
    <property type="match status" value="1"/>
</dbReference>
<proteinExistence type="predicted"/>
<dbReference type="Proteomes" id="UP000244817">
    <property type="component" value="Unassembled WGS sequence"/>
</dbReference>
<dbReference type="OrthoDB" id="9777193at2"/>
<dbReference type="SMART" id="SM00882">
    <property type="entry name" value="CoA_trans"/>
    <property type="match status" value="1"/>
</dbReference>
<dbReference type="RefSeq" id="WP_108641585.1">
    <property type="nucleotide sequence ID" value="NZ_QCYG01000008.1"/>
</dbReference>
<sequence>MDKRTDLQGAIGTLRDGMTIGIGGWGPRRKPMALIREILRSDLKDLHIVCYGGPEVGMLCAAGKVSKITYGFVSLDRIPLEPWFRKAREAATVKVNELDEGMFLLGLRAAAEGVPFAPTYAGMGTSVPQINPYLKTVTSPYDPQDILLAMPAIPLDVALIHVSRADPLGNTQTEGPDPFFDDLFARAAKQTIVSAEEIVERMDLSHSDSANKSLFHRGLVKTVVPAPLGAHPTTAHGNYGWDMEHLKTYGATAGDAEAWESYFKTYIADGEEAYQAALGGAETIRQIPIPVF</sequence>
<dbReference type="SUPFAM" id="SSF100950">
    <property type="entry name" value="NagB/RpiA/CoA transferase-like"/>
    <property type="match status" value="1"/>
</dbReference>
<dbReference type="InterPro" id="IPR004165">
    <property type="entry name" value="CoA_trans_fam_I"/>
</dbReference>
<dbReference type="EMBL" id="QCYG01000008">
    <property type="protein sequence ID" value="PVA05732.1"/>
    <property type="molecule type" value="Genomic_DNA"/>
</dbReference>
<organism evidence="2 3">
    <name type="scientific">Thalassorhabdomicrobium marinisediminis</name>
    <dbReference type="NCBI Taxonomy" id="2170577"/>
    <lineage>
        <taxon>Bacteria</taxon>
        <taxon>Pseudomonadati</taxon>
        <taxon>Pseudomonadota</taxon>
        <taxon>Alphaproteobacteria</taxon>
        <taxon>Rhodobacterales</taxon>
        <taxon>Paracoccaceae</taxon>
        <taxon>Thalassorhabdomicrobium</taxon>
    </lineage>
</organism>
<dbReference type="Gene3D" id="3.30.30.40">
    <property type="match status" value="1"/>
</dbReference>
<evidence type="ECO:0000313" key="3">
    <source>
        <dbReference type="Proteomes" id="UP000244817"/>
    </source>
</evidence>
<evidence type="ECO:0000313" key="2">
    <source>
        <dbReference type="EMBL" id="PVA05732.1"/>
    </source>
</evidence>
<dbReference type="AlphaFoldDB" id="A0A2T7FUB0"/>
<reference evidence="2 3" key="1">
    <citation type="submission" date="2018-04" db="EMBL/GenBank/DDBJ databases">
        <title>Pelagivirga bohaiensis gen. nov., sp. nov., a bacterium isolated from the Bohai Sea.</title>
        <authorList>
            <person name="Ji X."/>
        </authorList>
    </citation>
    <scope>NUCLEOTIDE SEQUENCE [LARGE SCALE GENOMIC DNA]</scope>
    <source>
        <strain evidence="2 3">BH-SD16</strain>
    </source>
</reference>
<dbReference type="InterPro" id="IPR037171">
    <property type="entry name" value="NagB/RpiA_transferase-like"/>
</dbReference>
<dbReference type="Gene3D" id="3.40.1080.10">
    <property type="entry name" value="Glutaconate Coenzyme A-transferase"/>
    <property type="match status" value="1"/>
</dbReference>
<dbReference type="PANTHER" id="PTHR13707:SF60">
    <property type="entry name" value="ACETATE COA-TRANSFERASE SUBUNIT ALPHA"/>
    <property type="match status" value="1"/>
</dbReference>
<dbReference type="Pfam" id="PF01144">
    <property type="entry name" value="CoA_trans"/>
    <property type="match status" value="1"/>
</dbReference>
<accession>A0A2T7FUB0</accession>
<comment type="caution">
    <text evidence="2">The sequence shown here is derived from an EMBL/GenBank/DDBJ whole genome shotgun (WGS) entry which is preliminary data.</text>
</comment>
<name>A0A2T7FUB0_9RHOB</name>
<keyword evidence="1 2" id="KW-0808">Transferase</keyword>
<evidence type="ECO:0000256" key="1">
    <source>
        <dbReference type="ARBA" id="ARBA00022679"/>
    </source>
</evidence>
<protein>
    <submittedName>
        <fullName evidence="2">Acyl CoA--acetate/3-ketoacid CoA transferase subunit alpha</fullName>
    </submittedName>
</protein>
<gene>
    <name evidence="2" type="ORF">DC363_12955</name>
</gene>
<dbReference type="GO" id="GO:0008410">
    <property type="term" value="F:CoA-transferase activity"/>
    <property type="evidence" value="ECO:0007669"/>
    <property type="project" value="InterPro"/>
</dbReference>
<keyword evidence="3" id="KW-1185">Reference proteome</keyword>